<evidence type="ECO:0000256" key="1">
    <source>
        <dbReference type="ARBA" id="ARBA00023157"/>
    </source>
</evidence>
<comment type="caution">
    <text evidence="2">Lacks conserved residue(s) required for the propagation of feature annotation.</text>
</comment>
<keyword evidence="6" id="KW-1185">Reference proteome</keyword>
<evidence type="ECO:0000259" key="4">
    <source>
        <dbReference type="PROSITE" id="PS01180"/>
    </source>
</evidence>
<evidence type="ECO:0000256" key="3">
    <source>
        <dbReference type="SAM" id="SignalP"/>
    </source>
</evidence>
<evidence type="ECO:0000313" key="6">
    <source>
        <dbReference type="Proteomes" id="UP001642540"/>
    </source>
</evidence>
<dbReference type="Proteomes" id="UP001642540">
    <property type="component" value="Unassembled WGS sequence"/>
</dbReference>
<accession>A0ABP1RUK1</accession>
<protein>
    <recommendedName>
        <fullName evidence="4">CUB domain-containing protein</fullName>
    </recommendedName>
</protein>
<organism evidence="5 6">
    <name type="scientific">Orchesella dallaii</name>
    <dbReference type="NCBI Taxonomy" id="48710"/>
    <lineage>
        <taxon>Eukaryota</taxon>
        <taxon>Metazoa</taxon>
        <taxon>Ecdysozoa</taxon>
        <taxon>Arthropoda</taxon>
        <taxon>Hexapoda</taxon>
        <taxon>Collembola</taxon>
        <taxon>Entomobryomorpha</taxon>
        <taxon>Entomobryoidea</taxon>
        <taxon>Orchesellidae</taxon>
        <taxon>Orchesellinae</taxon>
        <taxon>Orchesella</taxon>
    </lineage>
</organism>
<keyword evidence="1" id="KW-1015">Disulfide bond</keyword>
<dbReference type="PROSITE" id="PS01180">
    <property type="entry name" value="CUB"/>
    <property type="match status" value="1"/>
</dbReference>
<name>A0ABP1RUK1_9HEXA</name>
<dbReference type="InterPro" id="IPR035914">
    <property type="entry name" value="Sperma_CUB_dom_sf"/>
</dbReference>
<dbReference type="EMBL" id="CAXLJM020000111">
    <property type="protein sequence ID" value="CAL8136237.1"/>
    <property type="molecule type" value="Genomic_DNA"/>
</dbReference>
<dbReference type="InterPro" id="IPR000859">
    <property type="entry name" value="CUB_dom"/>
</dbReference>
<dbReference type="Gene3D" id="2.60.120.290">
    <property type="entry name" value="Spermadhesin, CUB domain"/>
    <property type="match status" value="1"/>
</dbReference>
<gene>
    <name evidence="5" type="ORF">ODALV1_LOCUS26349</name>
</gene>
<proteinExistence type="predicted"/>
<dbReference type="SUPFAM" id="SSF49854">
    <property type="entry name" value="Spermadhesin, CUB domain"/>
    <property type="match status" value="1"/>
</dbReference>
<evidence type="ECO:0000313" key="5">
    <source>
        <dbReference type="EMBL" id="CAL8136237.1"/>
    </source>
</evidence>
<feature type="domain" description="CUB" evidence="4">
    <location>
        <begin position="39"/>
        <end position="148"/>
    </location>
</feature>
<feature type="chain" id="PRO_5045194805" description="CUB domain-containing protein" evidence="3">
    <location>
        <begin position="21"/>
        <end position="278"/>
    </location>
</feature>
<keyword evidence="3" id="KW-0732">Signal</keyword>
<feature type="signal peptide" evidence="3">
    <location>
        <begin position="1"/>
        <end position="20"/>
    </location>
</feature>
<sequence>MASFNFALLILGTFLVSVSSQSAPRPVVLYAEYPVNSNCGGVLTSEYSAIAYKTDVNVSSNERCVWTISTPSALGYTLDVLSLGLQLQTGQTGITATCLSRTTTALTSVSINGTGGVNLLFSCNTLILTFFSGSSSPSRGFILMYKASRGSVSISSASKHYLVAGSQQPHIRYPLSAEANYTNNELSTFVFPPPSNLYSTSRKTLVAYARNRLEGTGCADIIRLYRFSPSTAWTHTTNLCGSTESAQWTNNDAMLAVFRSDGSIVNRGFHIARTDLPL</sequence>
<evidence type="ECO:0000256" key="2">
    <source>
        <dbReference type="PROSITE-ProRule" id="PRU00059"/>
    </source>
</evidence>
<comment type="caution">
    <text evidence="5">The sequence shown here is derived from an EMBL/GenBank/DDBJ whole genome shotgun (WGS) entry which is preliminary data.</text>
</comment>
<reference evidence="5 6" key="1">
    <citation type="submission" date="2024-08" db="EMBL/GenBank/DDBJ databases">
        <authorList>
            <person name="Cucini C."/>
            <person name="Frati F."/>
        </authorList>
    </citation>
    <scope>NUCLEOTIDE SEQUENCE [LARGE SCALE GENOMIC DNA]</scope>
</reference>